<dbReference type="InterPro" id="IPR000182">
    <property type="entry name" value="GNAT_dom"/>
</dbReference>
<name>F2Q8H0_SALBN</name>
<dbReference type="EMBL" id="FN298494">
    <property type="protein sequence ID" value="CAX67905.1"/>
    <property type="molecule type" value="Genomic_DNA"/>
</dbReference>
<dbReference type="GO" id="GO:0016747">
    <property type="term" value="F:acyltransferase activity, transferring groups other than amino-acyl groups"/>
    <property type="evidence" value="ECO:0007669"/>
    <property type="project" value="InterPro"/>
</dbReference>
<dbReference type="SUPFAM" id="SSF55729">
    <property type="entry name" value="Acyl-CoA N-acyltransferases (Nat)"/>
    <property type="match status" value="1"/>
</dbReference>
<reference evidence="2" key="1">
    <citation type="submission" date="2009-04" db="EMBL/GenBank/DDBJ databases">
        <title>Novel enterobacterial integrative and conjugative elements (ICEs), including a mobilisable relateive of SPI-7.</title>
        <authorList>
            <person name="Seth-Smith H.M."/>
        </authorList>
    </citation>
    <scope>NUCLEOTIDE SEQUENCE</scope>
    <source>
        <strain evidence="2">CEIM46082</strain>
    </source>
</reference>
<dbReference type="AlphaFoldDB" id="F2Q8H0"/>
<organism evidence="2">
    <name type="scientific">Salmonella bongori</name>
    <dbReference type="NCBI Taxonomy" id="54736"/>
    <lineage>
        <taxon>Bacteria</taxon>
        <taxon>Pseudomonadati</taxon>
        <taxon>Pseudomonadota</taxon>
        <taxon>Gammaproteobacteria</taxon>
        <taxon>Enterobacterales</taxon>
        <taxon>Enterobacteriaceae</taxon>
        <taxon>Salmonella</taxon>
    </lineage>
</organism>
<gene>
    <name evidence="2" type="ORF">Sb1_0114</name>
</gene>
<feature type="domain" description="N-acetyltransferase" evidence="1">
    <location>
        <begin position="3"/>
        <end position="146"/>
    </location>
</feature>
<evidence type="ECO:0000313" key="2">
    <source>
        <dbReference type="EMBL" id="CAX67905.1"/>
    </source>
</evidence>
<dbReference type="PROSITE" id="PS51186">
    <property type="entry name" value="GNAT"/>
    <property type="match status" value="1"/>
</dbReference>
<dbReference type="CDD" id="cd04301">
    <property type="entry name" value="NAT_SF"/>
    <property type="match status" value="1"/>
</dbReference>
<keyword evidence="2" id="KW-0808">Transferase</keyword>
<protein>
    <submittedName>
        <fullName evidence="2">Putative acetyltransferase</fullName>
    </submittedName>
</protein>
<sequence>MGIYIRQALITDVDSIFEIRTSVTENHLSREEMRQMGITERSVADMIQKSTCAWVAIDGVKAVGFTMVLHDKGCLFAAFVFPEYEGKGIGWELLMRAEEELFKHHEVIWLETDKNSHAAKIYKHLGWGNKTDIDENHIRLEKKRMYHYS</sequence>
<accession>F2Q8H0</accession>
<dbReference type="Gene3D" id="3.40.630.30">
    <property type="match status" value="1"/>
</dbReference>
<dbReference type="Pfam" id="PF00583">
    <property type="entry name" value="Acetyltransf_1"/>
    <property type="match status" value="1"/>
</dbReference>
<evidence type="ECO:0000259" key="1">
    <source>
        <dbReference type="PROSITE" id="PS51186"/>
    </source>
</evidence>
<proteinExistence type="predicted"/>
<dbReference type="InterPro" id="IPR016181">
    <property type="entry name" value="Acyl_CoA_acyltransferase"/>
</dbReference>